<reference evidence="3" key="1">
    <citation type="journal article" date="2023" name="Mar. Drugs">
        <title>Gemmata algarum, a Novel Planctomycete Isolated from an Algal Mat, Displays Antimicrobial Activity.</title>
        <authorList>
            <person name="Kumar G."/>
            <person name="Kallscheuer N."/>
            <person name="Kashif M."/>
            <person name="Ahamad S."/>
            <person name="Jagadeeshwari U."/>
            <person name="Pannikurungottu S."/>
            <person name="Haufschild T."/>
            <person name="Kabuu M."/>
            <person name="Sasikala C."/>
            <person name="Jogler C."/>
            <person name="Ramana C."/>
        </authorList>
    </citation>
    <scope>NUCLEOTIDE SEQUENCE [LARGE SCALE GENOMIC DNA]</scope>
    <source>
        <strain evidence="3">JC673</strain>
    </source>
</reference>
<evidence type="ECO:0000313" key="3">
    <source>
        <dbReference type="Proteomes" id="UP001272242"/>
    </source>
</evidence>
<evidence type="ECO:0000313" key="2">
    <source>
        <dbReference type="EMBL" id="MDY3560125.1"/>
    </source>
</evidence>
<feature type="compositionally biased region" description="Basic and acidic residues" evidence="1">
    <location>
        <begin position="12"/>
        <end position="22"/>
    </location>
</feature>
<organism evidence="2 3">
    <name type="scientific">Gemmata algarum</name>
    <dbReference type="NCBI Taxonomy" id="2975278"/>
    <lineage>
        <taxon>Bacteria</taxon>
        <taxon>Pseudomonadati</taxon>
        <taxon>Planctomycetota</taxon>
        <taxon>Planctomycetia</taxon>
        <taxon>Gemmatales</taxon>
        <taxon>Gemmataceae</taxon>
        <taxon>Gemmata</taxon>
    </lineage>
</organism>
<comment type="caution">
    <text evidence="2">The sequence shown here is derived from an EMBL/GenBank/DDBJ whole genome shotgun (WGS) entry which is preliminary data.</text>
</comment>
<proteinExistence type="predicted"/>
<dbReference type="Proteomes" id="UP001272242">
    <property type="component" value="Unassembled WGS sequence"/>
</dbReference>
<dbReference type="EMBL" id="JAXBLV010000175">
    <property type="protein sequence ID" value="MDY3560125.1"/>
    <property type="molecule type" value="Genomic_DNA"/>
</dbReference>
<protein>
    <submittedName>
        <fullName evidence="2">Uncharacterized protein</fullName>
    </submittedName>
</protein>
<feature type="region of interest" description="Disordered" evidence="1">
    <location>
        <begin position="12"/>
        <end position="41"/>
    </location>
</feature>
<evidence type="ECO:0000256" key="1">
    <source>
        <dbReference type="SAM" id="MobiDB-lite"/>
    </source>
</evidence>
<accession>A0ABU5EXU4</accession>
<feature type="compositionally biased region" description="Polar residues" evidence="1">
    <location>
        <begin position="23"/>
        <end position="41"/>
    </location>
</feature>
<sequence>MLTFDEAVAELVRRDPEAESHRGSSVTDPTNNQLACTAITG</sequence>
<name>A0ABU5EXU4_9BACT</name>
<keyword evidence="3" id="KW-1185">Reference proteome</keyword>
<gene>
    <name evidence="2" type="ORF">R5W23_001350</name>
</gene>
<dbReference type="RefSeq" id="WP_320686767.1">
    <property type="nucleotide sequence ID" value="NZ_JAXBLV010000175.1"/>
</dbReference>